<evidence type="ECO:0000313" key="3">
    <source>
        <dbReference type="EMBL" id="UXI68108.1"/>
    </source>
</evidence>
<dbReference type="Pfam" id="PF13424">
    <property type="entry name" value="TPR_12"/>
    <property type="match status" value="1"/>
</dbReference>
<dbReference type="InterPro" id="IPR011990">
    <property type="entry name" value="TPR-like_helical_dom_sf"/>
</dbReference>
<dbReference type="InterPro" id="IPR013656">
    <property type="entry name" value="PAS_4"/>
</dbReference>
<dbReference type="SMART" id="SM00091">
    <property type="entry name" value="PAS"/>
    <property type="match status" value="1"/>
</dbReference>
<evidence type="ECO:0000259" key="2">
    <source>
        <dbReference type="SMART" id="SM00091"/>
    </source>
</evidence>
<dbReference type="CDD" id="cd22890">
    <property type="entry name" value="ChiS-DBD"/>
    <property type="match status" value="1"/>
</dbReference>
<dbReference type="SUPFAM" id="SSF55785">
    <property type="entry name" value="PYP-like sensor domain (PAS domain)"/>
    <property type="match status" value="1"/>
</dbReference>
<feature type="repeat" description="TPR" evidence="1">
    <location>
        <begin position="155"/>
        <end position="188"/>
    </location>
</feature>
<dbReference type="Proteomes" id="UP001064632">
    <property type="component" value="Chromosome"/>
</dbReference>
<dbReference type="Gene3D" id="3.30.450.20">
    <property type="entry name" value="PAS domain"/>
    <property type="match status" value="1"/>
</dbReference>
<dbReference type="InterPro" id="IPR000014">
    <property type="entry name" value="PAS"/>
</dbReference>
<proteinExistence type="predicted"/>
<dbReference type="PANTHER" id="PTHR10098">
    <property type="entry name" value="RAPSYN-RELATED"/>
    <property type="match status" value="1"/>
</dbReference>
<dbReference type="InterPro" id="IPR035965">
    <property type="entry name" value="PAS-like_dom_sf"/>
</dbReference>
<reference evidence="3" key="1">
    <citation type="submission" date="2022-09" db="EMBL/GenBank/DDBJ databases">
        <title>Tahibacter sp. nov., isolated from a fresh water.</title>
        <authorList>
            <person name="Baek J.H."/>
            <person name="Lee J.K."/>
            <person name="Kim J.M."/>
            <person name="Jeon C.O."/>
        </authorList>
    </citation>
    <scope>NUCLEOTIDE SEQUENCE</scope>
    <source>
        <strain evidence="3">W38</strain>
    </source>
</reference>
<evidence type="ECO:0000313" key="4">
    <source>
        <dbReference type="Proteomes" id="UP001064632"/>
    </source>
</evidence>
<dbReference type="InterPro" id="IPR019734">
    <property type="entry name" value="TPR_rpt"/>
</dbReference>
<dbReference type="SUPFAM" id="SSF48452">
    <property type="entry name" value="TPR-like"/>
    <property type="match status" value="1"/>
</dbReference>
<organism evidence="3 4">
    <name type="scientific">Tahibacter amnicola</name>
    <dbReference type="NCBI Taxonomy" id="2976241"/>
    <lineage>
        <taxon>Bacteria</taxon>
        <taxon>Pseudomonadati</taxon>
        <taxon>Pseudomonadota</taxon>
        <taxon>Gammaproteobacteria</taxon>
        <taxon>Lysobacterales</taxon>
        <taxon>Rhodanobacteraceae</taxon>
        <taxon>Tahibacter</taxon>
    </lineage>
</organism>
<dbReference type="Gene3D" id="1.25.40.10">
    <property type="entry name" value="Tetratricopeptide repeat domain"/>
    <property type="match status" value="1"/>
</dbReference>
<accession>A0ABY6BDJ6</accession>
<keyword evidence="4" id="KW-1185">Reference proteome</keyword>
<protein>
    <submittedName>
        <fullName evidence="3">Tetratricopeptide repeat protein</fullName>
    </submittedName>
</protein>
<name>A0ABY6BDJ6_9GAMM</name>
<gene>
    <name evidence="3" type="ORF">N4264_00185</name>
</gene>
<evidence type="ECO:0000256" key="1">
    <source>
        <dbReference type="PROSITE-ProRule" id="PRU00339"/>
    </source>
</evidence>
<dbReference type="PROSITE" id="PS50005">
    <property type="entry name" value="TPR"/>
    <property type="match status" value="1"/>
</dbReference>
<dbReference type="SMART" id="SM00028">
    <property type="entry name" value="TPR"/>
    <property type="match status" value="4"/>
</dbReference>
<feature type="domain" description="PAS" evidence="2">
    <location>
        <begin position="485"/>
        <end position="551"/>
    </location>
</feature>
<dbReference type="Pfam" id="PF08448">
    <property type="entry name" value="PAS_4"/>
    <property type="match status" value="1"/>
</dbReference>
<dbReference type="RefSeq" id="WP_261695070.1">
    <property type="nucleotide sequence ID" value="NZ_CP104694.1"/>
</dbReference>
<keyword evidence="1" id="KW-0802">TPR repeat</keyword>
<dbReference type="EMBL" id="CP104694">
    <property type="protein sequence ID" value="UXI68108.1"/>
    <property type="molecule type" value="Genomic_DNA"/>
</dbReference>
<sequence length="758" mass="82244">MDAAQSRQQHARKTITAGVTRWIMAGLLWPWTGVEAGDVDAVERCRKLSQSPAEAIPACTDAALAVTPAADPETHEEMLFRQSDAELASGDFAAATRTLDRVALLPAGTRWMHDYRLARRRGILAYRQHDATTALTHFQHALALAKQQADTTAEGQSRNDLGNALRMAGRYREALEAYTASLSLKRQRQEKQLGALLNNIGDLQRNLDDFAAAHASYAEALAIHEQEGRTVDVAHTLESLGTLALDRQDLAAAGDAFRRAQSIFVEAGARAHQLRLAARLARLALDRNDTAAAQASLAEGRALVTALDIPVPADLALQQAREALTRNAADEAEAVLAEVLPRLEADAPERVALLELNADAAAGRGDAATALRRFREFHAAERAQRERAHDQRLTALRVQFEVAEKDRALEHLAAEHRLTALSLRQRNTQLGLVAVSALAGFALVALGVRRTRERSRIAAAEREARLSAELEHYRRAAAALEGDARWVQALLDRHAAPVVAVDARGDVVAANAAATAALARPDGALVGASFRQLLDPANEDAFDAALAGIDEADAARDLTVTVRAGAVPRCYDMRIAPLTVLGGAATITLSADDAAEPPVVIDGHQRLEAASASLSAALAANEAGAEAALRTVEHAADALDAARPASRREEEDIFRRDLVDLMLSTVAAWEQSTGKTTIDLAEKSRAWRITIDNGRLRVRALERYLSLAKLPRQPRWREVLRTAYYVLAECRLEPAQREQLKQQVETIQADLRRRALLT</sequence>